<reference evidence="2 3" key="1">
    <citation type="journal article" date="2016" name="Mol. Biol. Evol.">
        <title>Comparative Genomics of Early-Diverging Mushroom-Forming Fungi Provides Insights into the Origins of Lignocellulose Decay Capabilities.</title>
        <authorList>
            <person name="Nagy L.G."/>
            <person name="Riley R."/>
            <person name="Tritt A."/>
            <person name="Adam C."/>
            <person name="Daum C."/>
            <person name="Floudas D."/>
            <person name="Sun H."/>
            <person name="Yadav J.S."/>
            <person name="Pangilinan J."/>
            <person name="Larsson K.H."/>
            <person name="Matsuura K."/>
            <person name="Barry K."/>
            <person name="Labutti K."/>
            <person name="Kuo R."/>
            <person name="Ohm R.A."/>
            <person name="Bhattacharya S.S."/>
            <person name="Shirouzu T."/>
            <person name="Yoshinaga Y."/>
            <person name="Martin F.M."/>
            <person name="Grigoriev I.V."/>
            <person name="Hibbett D.S."/>
        </authorList>
    </citation>
    <scope>NUCLEOTIDE SEQUENCE [LARGE SCALE GENOMIC DNA]</scope>
    <source>
        <strain evidence="2 3">CBS 109695</strain>
    </source>
</reference>
<evidence type="ECO:0000313" key="3">
    <source>
        <dbReference type="Proteomes" id="UP000076532"/>
    </source>
</evidence>
<feature type="region of interest" description="Disordered" evidence="1">
    <location>
        <begin position="115"/>
        <end position="137"/>
    </location>
</feature>
<dbReference type="Proteomes" id="UP000076532">
    <property type="component" value="Unassembled WGS sequence"/>
</dbReference>
<organism evidence="2 3">
    <name type="scientific">Athelia psychrophila</name>
    <dbReference type="NCBI Taxonomy" id="1759441"/>
    <lineage>
        <taxon>Eukaryota</taxon>
        <taxon>Fungi</taxon>
        <taxon>Dikarya</taxon>
        <taxon>Basidiomycota</taxon>
        <taxon>Agaricomycotina</taxon>
        <taxon>Agaricomycetes</taxon>
        <taxon>Agaricomycetidae</taxon>
        <taxon>Atheliales</taxon>
        <taxon>Atheliaceae</taxon>
        <taxon>Athelia</taxon>
    </lineage>
</organism>
<sequence length="137" mass="15461">MVRQEHQSAFPGQMVGQAPGDVLFVRSVERVKHKSSCCSTRFDDRSLEKVAKPKEASILVHMVSTALSYANYIGNELVKRDSVTLKGRVKKLNMINADLRQGALQAKGRHSWQTAGRRESIGHRPKFGHCRTRMDRT</sequence>
<gene>
    <name evidence="2" type="ORF">FIBSPDRAFT_903082</name>
</gene>
<evidence type="ECO:0000313" key="2">
    <source>
        <dbReference type="EMBL" id="KZP06020.1"/>
    </source>
</evidence>
<accession>A0A167WEV5</accession>
<evidence type="ECO:0000256" key="1">
    <source>
        <dbReference type="SAM" id="MobiDB-lite"/>
    </source>
</evidence>
<name>A0A167WEV5_9AGAM</name>
<dbReference type="AlphaFoldDB" id="A0A167WEV5"/>
<keyword evidence="3" id="KW-1185">Reference proteome</keyword>
<dbReference type="EMBL" id="KV417807">
    <property type="protein sequence ID" value="KZP06020.1"/>
    <property type="molecule type" value="Genomic_DNA"/>
</dbReference>
<protein>
    <submittedName>
        <fullName evidence="2">Uncharacterized protein</fullName>
    </submittedName>
</protein>
<proteinExistence type="predicted"/>